<accession>A0ABN7UWB4</accession>
<sequence length="55" mass="6322">AAIPEAPRSDKHMDIGSDSGDTFNKFIYEKEMLDEIKGYYTEESATEEMELYNNP</sequence>
<organism evidence="1 2">
    <name type="scientific">Gigaspora margarita</name>
    <dbReference type="NCBI Taxonomy" id="4874"/>
    <lineage>
        <taxon>Eukaryota</taxon>
        <taxon>Fungi</taxon>
        <taxon>Fungi incertae sedis</taxon>
        <taxon>Mucoromycota</taxon>
        <taxon>Glomeromycotina</taxon>
        <taxon>Glomeromycetes</taxon>
        <taxon>Diversisporales</taxon>
        <taxon>Gigasporaceae</taxon>
        <taxon>Gigaspora</taxon>
    </lineage>
</organism>
<evidence type="ECO:0000313" key="1">
    <source>
        <dbReference type="EMBL" id="CAG8675278.1"/>
    </source>
</evidence>
<comment type="caution">
    <text evidence="1">The sequence shown here is derived from an EMBL/GenBank/DDBJ whole genome shotgun (WGS) entry which is preliminary data.</text>
</comment>
<dbReference type="Proteomes" id="UP000789901">
    <property type="component" value="Unassembled WGS sequence"/>
</dbReference>
<proteinExistence type="predicted"/>
<name>A0ABN7UWB4_GIGMA</name>
<dbReference type="EMBL" id="CAJVQB010006007">
    <property type="protein sequence ID" value="CAG8675278.1"/>
    <property type="molecule type" value="Genomic_DNA"/>
</dbReference>
<gene>
    <name evidence="1" type="ORF">GMARGA_LOCUS10655</name>
</gene>
<reference evidence="1 2" key="1">
    <citation type="submission" date="2021-06" db="EMBL/GenBank/DDBJ databases">
        <authorList>
            <person name="Kallberg Y."/>
            <person name="Tangrot J."/>
            <person name="Rosling A."/>
        </authorList>
    </citation>
    <scope>NUCLEOTIDE SEQUENCE [LARGE SCALE GENOMIC DNA]</scope>
    <source>
        <strain evidence="1 2">120-4 pot B 10/14</strain>
    </source>
</reference>
<evidence type="ECO:0000313" key="2">
    <source>
        <dbReference type="Proteomes" id="UP000789901"/>
    </source>
</evidence>
<feature type="non-terminal residue" evidence="1">
    <location>
        <position position="1"/>
    </location>
</feature>
<protein>
    <submittedName>
        <fullName evidence="1">36703_t:CDS:1</fullName>
    </submittedName>
</protein>
<keyword evidence="2" id="KW-1185">Reference proteome</keyword>